<evidence type="ECO:0000313" key="4">
    <source>
        <dbReference type="Proteomes" id="UP001596333"/>
    </source>
</evidence>
<evidence type="ECO:0000313" key="3">
    <source>
        <dbReference type="EMBL" id="MFC6890517.1"/>
    </source>
</evidence>
<protein>
    <recommendedName>
        <fullName evidence="2">DUF8135 domain-containing protein</fullName>
    </recommendedName>
</protein>
<proteinExistence type="predicted"/>
<sequence length="198" mass="20701">MTDDVDGPGSEPSGDDVVEDPFDELDGQSEDVLFGESKDGPPRREDPTTGTDDADPPRGGGGDRSPTASRDPFDELEGSPGDEDDLGDAFERMDVGGVQSDVWESLDEVAGDAPGSGGAPGGGPGASEPFGTAADAVEHVVDKRSYCQQCPHFTAPPEAACTHEGTAIVEVIGFDEFRVRNCPMVDDDDPAFDTDPRK</sequence>
<feature type="region of interest" description="Disordered" evidence="1">
    <location>
        <begin position="1"/>
        <end position="134"/>
    </location>
</feature>
<dbReference type="EMBL" id="JBHSXI010000023">
    <property type="protein sequence ID" value="MFC6890517.1"/>
    <property type="molecule type" value="Genomic_DNA"/>
</dbReference>
<dbReference type="AlphaFoldDB" id="A0ABD5UT68"/>
<dbReference type="Pfam" id="PF26456">
    <property type="entry name" value="DUF8135"/>
    <property type="match status" value="1"/>
</dbReference>
<accession>A0ABD5UT68</accession>
<dbReference type="RefSeq" id="WP_379770546.1">
    <property type="nucleotide sequence ID" value="NZ_JBHSXI010000023.1"/>
</dbReference>
<feature type="compositionally biased region" description="Basic and acidic residues" evidence="1">
    <location>
        <begin position="36"/>
        <end position="47"/>
    </location>
</feature>
<name>A0ABD5UT68_9EURY</name>
<evidence type="ECO:0000259" key="2">
    <source>
        <dbReference type="Pfam" id="PF26456"/>
    </source>
</evidence>
<feature type="compositionally biased region" description="Acidic residues" evidence="1">
    <location>
        <begin position="13"/>
        <end position="29"/>
    </location>
</feature>
<evidence type="ECO:0000256" key="1">
    <source>
        <dbReference type="SAM" id="MobiDB-lite"/>
    </source>
</evidence>
<dbReference type="InterPro" id="IPR058448">
    <property type="entry name" value="DUF8135"/>
</dbReference>
<feature type="domain" description="DUF8135" evidence="2">
    <location>
        <begin position="139"/>
        <end position="188"/>
    </location>
</feature>
<dbReference type="Proteomes" id="UP001596333">
    <property type="component" value="Unassembled WGS sequence"/>
</dbReference>
<comment type="caution">
    <text evidence="3">The sequence shown here is derived from an EMBL/GenBank/DDBJ whole genome shotgun (WGS) entry which is preliminary data.</text>
</comment>
<feature type="compositionally biased region" description="Gly residues" evidence="1">
    <location>
        <begin position="114"/>
        <end position="125"/>
    </location>
</feature>
<gene>
    <name evidence="3" type="ORF">ACFQEY_16110</name>
</gene>
<organism evidence="3 4">
    <name type="scientific">Halorubrum trueperi</name>
    <dbReference type="NCBI Taxonomy" id="2004704"/>
    <lineage>
        <taxon>Archaea</taxon>
        <taxon>Methanobacteriati</taxon>
        <taxon>Methanobacteriota</taxon>
        <taxon>Stenosarchaea group</taxon>
        <taxon>Halobacteria</taxon>
        <taxon>Halobacteriales</taxon>
        <taxon>Haloferacaceae</taxon>
        <taxon>Halorubrum</taxon>
    </lineage>
</organism>
<reference evidence="3 4" key="1">
    <citation type="journal article" date="2019" name="Int. J. Syst. Evol. Microbiol.">
        <title>The Global Catalogue of Microorganisms (GCM) 10K type strain sequencing project: providing services to taxonomists for standard genome sequencing and annotation.</title>
        <authorList>
            <consortium name="The Broad Institute Genomics Platform"/>
            <consortium name="The Broad Institute Genome Sequencing Center for Infectious Disease"/>
            <person name="Wu L."/>
            <person name="Ma J."/>
        </authorList>
    </citation>
    <scope>NUCLEOTIDE SEQUENCE [LARGE SCALE GENOMIC DNA]</scope>
    <source>
        <strain evidence="3 4">Y73</strain>
    </source>
</reference>
<feature type="compositionally biased region" description="Acidic residues" evidence="1">
    <location>
        <begin position="74"/>
        <end position="88"/>
    </location>
</feature>
<keyword evidence="4" id="KW-1185">Reference proteome</keyword>